<protein>
    <submittedName>
        <fullName evidence="2">Uncharacterized protein</fullName>
    </submittedName>
</protein>
<keyword evidence="1" id="KW-0812">Transmembrane</keyword>
<dbReference type="EMBL" id="SJPQ01000002">
    <property type="protein sequence ID" value="TWT88245.1"/>
    <property type="molecule type" value="Genomic_DNA"/>
</dbReference>
<organism evidence="2 3">
    <name type="scientific">Pseudobythopirellula maris</name>
    <dbReference type="NCBI Taxonomy" id="2527991"/>
    <lineage>
        <taxon>Bacteria</taxon>
        <taxon>Pseudomonadati</taxon>
        <taxon>Planctomycetota</taxon>
        <taxon>Planctomycetia</taxon>
        <taxon>Pirellulales</taxon>
        <taxon>Lacipirellulaceae</taxon>
        <taxon>Pseudobythopirellula</taxon>
    </lineage>
</organism>
<feature type="transmembrane region" description="Helical" evidence="1">
    <location>
        <begin position="51"/>
        <end position="76"/>
    </location>
</feature>
<dbReference type="RefSeq" id="WP_146399141.1">
    <property type="nucleotide sequence ID" value="NZ_SJPQ01000002.1"/>
</dbReference>
<dbReference type="AlphaFoldDB" id="A0A5C5ZM43"/>
<gene>
    <name evidence="2" type="ORF">Mal64_17240</name>
</gene>
<name>A0A5C5ZM43_9BACT</name>
<keyword evidence="1" id="KW-0472">Membrane</keyword>
<sequence>MEVVTEEPPVVPPPYRLRIGHLLFVGASCAVVLACHMGVVERDPPAGYNRLYFEARFTVVSLLYGCAAAGMGIVLWDRSLGTAPRGVEFPDSAGALASAVPGDVGPA</sequence>
<evidence type="ECO:0000256" key="1">
    <source>
        <dbReference type="SAM" id="Phobius"/>
    </source>
</evidence>
<proteinExistence type="predicted"/>
<comment type="caution">
    <text evidence="2">The sequence shown here is derived from an EMBL/GenBank/DDBJ whole genome shotgun (WGS) entry which is preliminary data.</text>
</comment>
<evidence type="ECO:0000313" key="3">
    <source>
        <dbReference type="Proteomes" id="UP000315440"/>
    </source>
</evidence>
<dbReference type="Proteomes" id="UP000315440">
    <property type="component" value="Unassembled WGS sequence"/>
</dbReference>
<keyword evidence="3" id="KW-1185">Reference proteome</keyword>
<feature type="transmembrane region" description="Helical" evidence="1">
    <location>
        <begin position="20"/>
        <end position="39"/>
    </location>
</feature>
<accession>A0A5C5ZM43</accession>
<evidence type="ECO:0000313" key="2">
    <source>
        <dbReference type="EMBL" id="TWT88245.1"/>
    </source>
</evidence>
<reference evidence="2 3" key="1">
    <citation type="submission" date="2019-02" db="EMBL/GenBank/DDBJ databases">
        <title>Deep-cultivation of Planctomycetes and their phenomic and genomic characterization uncovers novel biology.</title>
        <authorList>
            <person name="Wiegand S."/>
            <person name="Jogler M."/>
            <person name="Boedeker C."/>
            <person name="Pinto D."/>
            <person name="Vollmers J."/>
            <person name="Rivas-Marin E."/>
            <person name="Kohn T."/>
            <person name="Peeters S.H."/>
            <person name="Heuer A."/>
            <person name="Rast P."/>
            <person name="Oberbeckmann S."/>
            <person name="Bunk B."/>
            <person name="Jeske O."/>
            <person name="Meyerdierks A."/>
            <person name="Storesund J.E."/>
            <person name="Kallscheuer N."/>
            <person name="Luecker S."/>
            <person name="Lage O.M."/>
            <person name="Pohl T."/>
            <person name="Merkel B.J."/>
            <person name="Hornburger P."/>
            <person name="Mueller R.-W."/>
            <person name="Bruemmer F."/>
            <person name="Labrenz M."/>
            <person name="Spormann A.M."/>
            <person name="Op Den Camp H."/>
            <person name="Overmann J."/>
            <person name="Amann R."/>
            <person name="Jetten M.S.M."/>
            <person name="Mascher T."/>
            <person name="Medema M.H."/>
            <person name="Devos D.P."/>
            <person name="Kaster A.-K."/>
            <person name="Ovreas L."/>
            <person name="Rohde M."/>
            <person name="Galperin M.Y."/>
            <person name="Jogler C."/>
        </authorList>
    </citation>
    <scope>NUCLEOTIDE SEQUENCE [LARGE SCALE GENOMIC DNA]</scope>
    <source>
        <strain evidence="2 3">Mal64</strain>
    </source>
</reference>
<keyword evidence="1" id="KW-1133">Transmembrane helix</keyword>